<reference evidence="2" key="3">
    <citation type="submission" date="2009-01" db="EMBL/GenBank/DDBJ databases">
        <authorList>
            <consortium name="Institut Pasteur and Genoscope"/>
            <person name="Genoscope - C.E.A."/>
        </authorList>
    </citation>
    <scope>NUCLEOTIDE SEQUENCE</scope>
    <source>
        <strain evidence="2">168</strain>
    </source>
</reference>
<dbReference type="AlphaFoldDB" id="A0A2K4Z9G9"/>
<sequence length="38" mass="4498">MWNYEYTAIADVDVGKPGTVIRKQKQWINGRRVLHQIL</sequence>
<keyword evidence="3" id="KW-1185">Reference proteome</keyword>
<dbReference type="RefSeq" id="WP_003246539.1">
    <property type="nucleotide sequence ID" value="NC_000964.3"/>
</dbReference>
<dbReference type="Proteomes" id="UP000001570">
    <property type="component" value="Chromosome"/>
</dbReference>
<reference evidence="2" key="4">
    <citation type="journal article" date="2013" name="Microbiology">
        <title>An updated metabolic view of the Bacillus subtilis 168 genome.</title>
        <authorList>
            <person name="Belda E."/>
            <person name="Sekowska A."/>
            <person name="Le Fevre F."/>
            <person name="Mornico D."/>
            <person name="Morgat A."/>
            <person name="Ouzounis C."/>
            <person name="Vallenet D."/>
            <person name="Medigue C."/>
            <person name="Danchin A."/>
        </authorList>
    </citation>
    <scope>NUCLEOTIDE SEQUENCE</scope>
    <source>
        <strain evidence="2">168</strain>
    </source>
</reference>
<accession>A0A2K4Z9G9</accession>
<evidence type="ECO:0000313" key="2">
    <source>
        <dbReference type="EMBL" id="SOX90543.1"/>
    </source>
</evidence>
<protein>
    <submittedName>
        <fullName evidence="2">Uncharacterized protein</fullName>
    </submittedName>
</protein>
<dbReference type="OrthoDB" id="9857887at2"/>
<evidence type="ECO:0000313" key="1">
    <source>
        <dbReference type="EMBL" id="QJP87009.1"/>
    </source>
</evidence>
<dbReference type="EMBL" id="AL009126">
    <property type="protein sequence ID" value="SOX90543.1"/>
    <property type="molecule type" value="Genomic_DNA"/>
</dbReference>
<organism evidence="2 3">
    <name type="scientific">Bacillus subtilis (strain 168)</name>
    <dbReference type="NCBI Taxonomy" id="224308"/>
    <lineage>
        <taxon>Bacteria</taxon>
        <taxon>Bacillati</taxon>
        <taxon>Bacillota</taxon>
        <taxon>Bacilli</taxon>
        <taxon>Bacillales</taxon>
        <taxon>Bacillaceae</taxon>
        <taxon>Bacillus</taxon>
    </lineage>
</organism>
<reference evidence="2 3" key="1">
    <citation type="journal article" date="1997" name="Nature">
        <title>The complete genome sequence of the Gram-positive bacterium Bacillus subtilis.</title>
        <authorList>
            <person name="Kunst F."/>
            <person name="Ogasawara N."/>
            <person name="Moszer I."/>
            <person name="Albertini A.M."/>
            <person name="Alloni G."/>
            <person name="Azevedo V."/>
            <person name="Bertero M.G."/>
            <person name="Bessieres P."/>
            <person name="Bolotin A."/>
            <person name="Borchert S."/>
            <person name="Borriss R."/>
            <person name="Boursier L."/>
            <person name="Brans A."/>
            <person name="Braun M."/>
            <person name="Brignell S.C."/>
            <person name="Bron S."/>
            <person name="Brouillet S."/>
            <person name="Bruschi C.V."/>
            <person name="Caldwell B."/>
            <person name="Capuano V."/>
            <person name="Carter N.M."/>
            <person name="Choi S.K."/>
            <person name="Codani J.J."/>
            <person name="Connerton I.F."/>
            <person name="Cummings N.J."/>
            <person name="Daniel R.A."/>
            <person name="Denizot F."/>
            <person name="Devine K.M."/>
            <person name="Dusterhoft A."/>
            <person name="Ehrlich S.D."/>
            <person name="Emmerson P.T."/>
            <person name="Entian K.D."/>
            <person name="Errington J."/>
            <person name="Fabret C."/>
            <person name="Ferrari E."/>
            <person name="Foulger D."/>
            <person name="Fritz C."/>
            <person name="Fujita M."/>
            <person name="Fujita Y."/>
            <person name="Fuma S."/>
            <person name="Galizzi A."/>
            <person name="Galleron N."/>
            <person name="Ghim S.Y."/>
            <person name="Glaser P."/>
            <person name="Goffeau A."/>
            <person name="Golightly E.J."/>
            <person name="Grandi G."/>
            <person name="Guiseppi G."/>
            <person name="Guy B.J."/>
            <person name="Haga K."/>
            <person name="Haiech J."/>
            <person name="Harwood C.R."/>
            <person name="Henaut A."/>
            <person name="Hilbert H."/>
            <person name="Holsappel S."/>
            <person name="Hosono S."/>
            <person name="Hullo M.F."/>
            <person name="Itaya M."/>
            <person name="Jones L."/>
            <person name="Joris B."/>
            <person name="Karamata D."/>
            <person name="Kasahara Y."/>
            <person name="Klaerr-Blanchard M."/>
            <person name="Klein C."/>
            <person name="Kobayashi Y."/>
            <person name="Koetter P."/>
            <person name="Koningstein G."/>
            <person name="Krogh S."/>
            <person name="Kumano M."/>
            <person name="Kurita K."/>
            <person name="Lapidus A."/>
            <person name="Lardinois S."/>
            <person name="Lauber J."/>
            <person name="Lazarevic V."/>
            <person name="Lee S.M."/>
            <person name="Levine A."/>
            <person name="Liu H."/>
            <person name="Masuda S."/>
            <person name="Mauel C."/>
            <person name="Medigue C."/>
            <person name="Medina N."/>
            <person name="Mellado R.P."/>
            <person name="Mizuno M."/>
            <person name="Moestl D."/>
            <person name="Nakai S."/>
            <person name="Noback M."/>
            <person name="Noone D."/>
            <person name="O'Reilly M."/>
            <person name="Ogawa K."/>
            <person name="Ogiwara A."/>
            <person name="Oudega B."/>
            <person name="Park S.H."/>
            <person name="Parro V."/>
            <person name="Pohl T.M."/>
            <person name="Portetelle D."/>
            <person name="Porwollik S."/>
            <person name="Prescott A.M."/>
            <person name="Presecan E."/>
            <person name="Pujic P."/>
            <person name="Purnelle B."/>
            <person name="Rapoport G."/>
            <person name="Rey M."/>
            <person name="Reynolds S."/>
            <person name="Rieger M."/>
            <person name="Rivolta C."/>
            <person name="Rocha E."/>
            <person name="Roche B."/>
            <person name="Rose M."/>
            <person name="Sadaie Y."/>
            <person name="Sato T."/>
            <person name="Scanlan E."/>
            <person name="Schleich S."/>
            <person name="Schroeter R."/>
            <person name="Scoffone F."/>
            <person name="Sekiguchi J."/>
            <person name="Sekowska A."/>
            <person name="Seror S.J."/>
            <person name="Serror P."/>
            <person name="Shin B.S."/>
            <person name="Soldo B."/>
            <person name="Sorokin A."/>
            <person name="Tacconi E."/>
            <person name="Takagi T."/>
            <person name="Takahashi H."/>
            <person name="Takemaru K."/>
            <person name="Takeuchi M."/>
            <person name="Tamakoshi A."/>
            <person name="Tanaka T."/>
            <person name="Terpstra P."/>
            <person name="Tognoni A."/>
            <person name="Tosato V."/>
            <person name="Uchiyama S."/>
            <person name="Vandenbol M."/>
            <person name="Vannier F."/>
            <person name="Vassarotti A."/>
            <person name="Viari A."/>
            <person name="Wambutt R."/>
            <person name="Wedler E."/>
            <person name="Wedler H."/>
            <person name="Weitzenegger T."/>
            <person name="Winters P."/>
            <person name="Wipat A."/>
            <person name="Yamamoto H."/>
            <person name="Yamane K."/>
            <person name="Yasumoto K."/>
            <person name="Yata K."/>
            <person name="Yoshida K."/>
            <person name="Yoshikawa H.F."/>
            <person name="Zumstein E."/>
            <person name="Yoshikawa H."/>
            <person name="Danchin A."/>
        </authorList>
    </citation>
    <scope>NUCLEOTIDE SEQUENCE [LARGE SCALE GENOMIC DNA]</scope>
    <source>
        <strain evidence="2 3">168</strain>
    </source>
</reference>
<dbReference type="EnsemblBacteria" id="SOX90543">
    <property type="protein sequence ID" value="SOX90543"/>
    <property type="gene ID" value="BSU_04745"/>
</dbReference>
<reference evidence="2" key="2">
    <citation type="journal article" date="2009" name="Microbiology">
        <title>From a consortium sequence to a unified sequence: the Bacillus subtilis 168 reference genome a decade later.</title>
        <authorList>
            <person name="Barbe V."/>
            <person name="Cruveiller S."/>
            <person name="Kunst F."/>
            <person name="Lenoble P."/>
            <person name="Meurice G."/>
            <person name="Sekowska A."/>
            <person name="Vallenet D."/>
            <person name="Wang T."/>
            <person name="Moszer I."/>
            <person name="Medigue C."/>
            <person name="Danchin A."/>
        </authorList>
    </citation>
    <scope>NUCLEOTIDE SEQUENCE</scope>
    <source>
        <strain evidence="2">168</strain>
    </source>
</reference>
<reference evidence="2" key="6">
    <citation type="journal article" date="2018" name="Microb. Biotechnol.">
        <title>Bacillus subtilis, the model Gram-positive bacterium: 20 years of annotation refinement.</title>
        <authorList>
            <person name="Borriss R."/>
            <person name="Danchin A."/>
            <person name="Harwood C.R."/>
            <person name="Medigue C."/>
            <person name="Rocha E.P.C."/>
            <person name="Sekowska A."/>
            <person name="Vallenet D."/>
        </authorList>
    </citation>
    <scope>NUCLEOTIDE SEQUENCE</scope>
    <source>
        <strain evidence="2">168</strain>
    </source>
</reference>
<evidence type="ECO:0000313" key="3">
    <source>
        <dbReference type="Proteomes" id="UP000001570"/>
    </source>
</evidence>
<reference evidence="2" key="5">
    <citation type="submission" date="2013-01" db="EMBL/GenBank/DDBJ databases">
        <authorList>
            <consortium name="AMAbiotics and Genoscope"/>
            <person name="Genoscope - C.E.A."/>
        </authorList>
    </citation>
    <scope>NUCLEOTIDE SEQUENCE</scope>
    <source>
        <strain evidence="2">168</strain>
    </source>
</reference>
<reference evidence="1" key="7">
    <citation type="submission" date="2020-04" db="EMBL/GenBank/DDBJ databases">
        <title>Phage recombination drives evolution of spore-forming Bacilli.</title>
        <authorList>
            <person name="Dragos A."/>
            <person name="Kovacs A.T."/>
        </authorList>
    </citation>
    <scope>NUCLEOTIDE SEQUENCE</scope>
    <source>
        <strain evidence="1">168</strain>
    </source>
</reference>
<proteinExistence type="predicted"/>
<dbReference type="EMBL" id="CP052842">
    <property type="protein sequence ID" value="QJP87009.1"/>
    <property type="molecule type" value="Genomic_DNA"/>
</dbReference>
<gene>
    <name evidence="2" type="primary">pamZ</name>
    <name evidence="2" type="ORF">BSU_04745</name>
    <name evidence="1" type="ORF">HIR78_02695</name>
</gene>
<reference evidence="2" key="8">
    <citation type="journal article" date="2023" name="Microb. Biotechnol.">
        <title>A model industrial workhorse: Bacillus subtilis strain 168 and its genome after a quarter of a century.</title>
        <authorList>
            <person name="Bremer E."/>
            <person name="Calteau A."/>
            <person name="Danchin A."/>
            <person name="Harwood C."/>
            <person name="Helmann J.D."/>
            <person name="Medigue C."/>
            <person name="Palsson B.O."/>
            <person name="Sekowska A."/>
            <person name="Vallenet D."/>
            <person name="Zuniga A."/>
            <person name="Zuniga C."/>
        </authorList>
    </citation>
    <scope>NUCLEOTIDE SEQUENCE</scope>
    <source>
        <strain evidence="2">168</strain>
    </source>
</reference>
<name>A0A2K4Z9G9_BACSU</name>